<sequence>MSLTCKRCKNEVEELEQEQATISQADDGTWGVDLILTCPYCAQAYGAFIPTGDLEVLSEGDES</sequence>
<keyword evidence="2" id="KW-1185">Reference proteome</keyword>
<dbReference type="Proteomes" id="UP000285648">
    <property type="component" value="Unassembled WGS sequence"/>
</dbReference>
<accession>A0A421DNN1</accession>
<organism evidence="1 2">
    <name type="scientific">Brenneria alni</name>
    <dbReference type="NCBI Taxonomy" id="71656"/>
    <lineage>
        <taxon>Bacteria</taxon>
        <taxon>Pseudomonadati</taxon>
        <taxon>Pseudomonadota</taxon>
        <taxon>Gammaproteobacteria</taxon>
        <taxon>Enterobacterales</taxon>
        <taxon>Pectobacteriaceae</taxon>
        <taxon>Brenneria</taxon>
    </lineage>
</organism>
<reference evidence="1 2" key="1">
    <citation type="submission" date="2016-09" db="EMBL/GenBank/DDBJ databases">
        <authorList>
            <person name="Doonan J."/>
            <person name="Pachebat J.A."/>
            <person name="Golyshin P.N."/>
            <person name="Denman S."/>
            <person name="Mcdonald J.E."/>
        </authorList>
    </citation>
    <scope>NUCLEOTIDE SEQUENCE [LARGE SCALE GENOMIC DNA]</scope>
    <source>
        <strain evidence="1 2">NCPPB 3934</strain>
    </source>
</reference>
<evidence type="ECO:0000313" key="2">
    <source>
        <dbReference type="Proteomes" id="UP000285648"/>
    </source>
</evidence>
<dbReference type="OrthoDB" id="6445822at2"/>
<name>A0A421DNN1_9GAMM</name>
<proteinExistence type="predicted"/>
<comment type="caution">
    <text evidence="1">The sequence shown here is derived from an EMBL/GenBank/DDBJ whole genome shotgun (WGS) entry which is preliminary data.</text>
</comment>
<dbReference type="EMBL" id="MJLZ01000020">
    <property type="protein sequence ID" value="RLM23632.1"/>
    <property type="molecule type" value="Genomic_DNA"/>
</dbReference>
<protein>
    <submittedName>
        <fullName evidence="1">Uncharacterized protein</fullName>
    </submittedName>
</protein>
<gene>
    <name evidence="1" type="ORF">BIY29_10035</name>
</gene>
<dbReference type="AlphaFoldDB" id="A0A421DNN1"/>
<evidence type="ECO:0000313" key="1">
    <source>
        <dbReference type="EMBL" id="RLM23632.1"/>
    </source>
</evidence>
<dbReference type="RefSeq" id="WP_121575052.1">
    <property type="nucleotide sequence ID" value="NZ_MJLZ01000020.1"/>
</dbReference>